<feature type="non-terminal residue" evidence="2">
    <location>
        <position position="147"/>
    </location>
</feature>
<feature type="compositionally biased region" description="Basic and acidic residues" evidence="1">
    <location>
        <begin position="134"/>
        <end position="147"/>
    </location>
</feature>
<feature type="non-terminal residue" evidence="2">
    <location>
        <position position="1"/>
    </location>
</feature>
<accession>X1P5M3</accession>
<dbReference type="EMBL" id="BARV01041481">
    <property type="protein sequence ID" value="GAI51138.1"/>
    <property type="molecule type" value="Genomic_DNA"/>
</dbReference>
<dbReference type="AlphaFoldDB" id="X1P5M3"/>
<evidence type="ECO:0000256" key="1">
    <source>
        <dbReference type="SAM" id="MobiDB-lite"/>
    </source>
</evidence>
<sequence>HDSLKSTQVYLNDPVSRDERERIGRKLGVPAQRRAEIFAFHLRDVQEEIDLVRDEKLVEIILSIIEGQPTSGGYPKFIKKFYGRISKNVDFSQLKNESAAKEVARIVSAKGHSPNPTREATCMAGGLRRSSASRCRDDDGVLRKENA</sequence>
<evidence type="ECO:0000313" key="2">
    <source>
        <dbReference type="EMBL" id="GAI51138.1"/>
    </source>
</evidence>
<name>X1P5M3_9ZZZZ</name>
<protein>
    <submittedName>
        <fullName evidence="2">Uncharacterized protein</fullName>
    </submittedName>
</protein>
<comment type="caution">
    <text evidence="2">The sequence shown here is derived from an EMBL/GenBank/DDBJ whole genome shotgun (WGS) entry which is preliminary data.</text>
</comment>
<proteinExistence type="predicted"/>
<reference evidence="2" key="1">
    <citation type="journal article" date="2014" name="Front. Microbiol.">
        <title>High frequency of phylogenetically diverse reductive dehalogenase-homologous genes in deep subseafloor sedimentary metagenomes.</title>
        <authorList>
            <person name="Kawai M."/>
            <person name="Futagami T."/>
            <person name="Toyoda A."/>
            <person name="Takaki Y."/>
            <person name="Nishi S."/>
            <person name="Hori S."/>
            <person name="Arai W."/>
            <person name="Tsubouchi T."/>
            <person name="Morono Y."/>
            <person name="Uchiyama I."/>
            <person name="Ito T."/>
            <person name="Fujiyama A."/>
            <person name="Inagaki F."/>
            <person name="Takami H."/>
        </authorList>
    </citation>
    <scope>NUCLEOTIDE SEQUENCE</scope>
    <source>
        <strain evidence="2">Expedition CK06-06</strain>
    </source>
</reference>
<feature type="region of interest" description="Disordered" evidence="1">
    <location>
        <begin position="110"/>
        <end position="147"/>
    </location>
</feature>
<organism evidence="2">
    <name type="scientific">marine sediment metagenome</name>
    <dbReference type="NCBI Taxonomy" id="412755"/>
    <lineage>
        <taxon>unclassified sequences</taxon>
        <taxon>metagenomes</taxon>
        <taxon>ecological metagenomes</taxon>
    </lineage>
</organism>
<gene>
    <name evidence="2" type="ORF">S06H3_62770</name>
</gene>